<keyword evidence="2" id="KW-1185">Reference proteome</keyword>
<name>A0A6A5KG22_9PLEO</name>
<evidence type="ECO:0008006" key="3">
    <source>
        <dbReference type="Google" id="ProtNLM"/>
    </source>
</evidence>
<dbReference type="SUPFAM" id="SSF48452">
    <property type="entry name" value="TPR-like"/>
    <property type="match status" value="1"/>
</dbReference>
<accession>A0A6A5KG22</accession>
<proteinExistence type="predicted"/>
<dbReference type="PANTHER" id="PTHR46082">
    <property type="entry name" value="ATP/GTP-BINDING PROTEIN-RELATED"/>
    <property type="match status" value="1"/>
</dbReference>
<dbReference type="PANTHER" id="PTHR46082:SF11">
    <property type="entry name" value="AAA+ ATPASE DOMAIN-CONTAINING PROTEIN-RELATED"/>
    <property type="match status" value="1"/>
</dbReference>
<evidence type="ECO:0000313" key="2">
    <source>
        <dbReference type="Proteomes" id="UP000800040"/>
    </source>
</evidence>
<reference evidence="1" key="1">
    <citation type="submission" date="2020-01" db="EMBL/GenBank/DDBJ databases">
        <authorList>
            <consortium name="DOE Joint Genome Institute"/>
            <person name="Haridas S."/>
            <person name="Albert R."/>
            <person name="Binder M."/>
            <person name="Bloem J."/>
            <person name="Labutti K."/>
            <person name="Salamov A."/>
            <person name="Andreopoulos B."/>
            <person name="Baker S.E."/>
            <person name="Barry K."/>
            <person name="Bills G."/>
            <person name="Bluhm B.H."/>
            <person name="Cannon C."/>
            <person name="Castanera R."/>
            <person name="Culley D.E."/>
            <person name="Daum C."/>
            <person name="Ezra D."/>
            <person name="Gonzalez J.B."/>
            <person name="Henrissat B."/>
            <person name="Kuo A."/>
            <person name="Liang C."/>
            <person name="Lipzen A."/>
            <person name="Lutzoni F."/>
            <person name="Magnuson J."/>
            <person name="Mondo S."/>
            <person name="Nolan M."/>
            <person name="Ohm R."/>
            <person name="Pangilinan J."/>
            <person name="Park H.-J."/>
            <person name="Ramirez L."/>
            <person name="Alfaro M."/>
            <person name="Sun H."/>
            <person name="Tritt A."/>
            <person name="Yoshinaga Y."/>
            <person name="Zwiers L.-H."/>
            <person name="Turgeon B.G."/>
            <person name="Goodwin S.B."/>
            <person name="Spatafora J.W."/>
            <person name="Crous P.W."/>
            <person name="Grigoriev I.V."/>
        </authorList>
    </citation>
    <scope>NUCLEOTIDE SEQUENCE</scope>
    <source>
        <strain evidence="1">P77</strain>
    </source>
</reference>
<organism evidence="1 2">
    <name type="scientific">Decorospora gaudefroyi</name>
    <dbReference type="NCBI Taxonomy" id="184978"/>
    <lineage>
        <taxon>Eukaryota</taxon>
        <taxon>Fungi</taxon>
        <taxon>Dikarya</taxon>
        <taxon>Ascomycota</taxon>
        <taxon>Pezizomycotina</taxon>
        <taxon>Dothideomycetes</taxon>
        <taxon>Pleosporomycetidae</taxon>
        <taxon>Pleosporales</taxon>
        <taxon>Pleosporineae</taxon>
        <taxon>Pleosporaceae</taxon>
        <taxon>Decorospora</taxon>
    </lineage>
</organism>
<gene>
    <name evidence="1" type="ORF">BDW02DRAFT_599023</name>
</gene>
<dbReference type="AlphaFoldDB" id="A0A6A5KG22"/>
<dbReference type="InterPro" id="IPR053137">
    <property type="entry name" value="NLR-like"/>
</dbReference>
<dbReference type="Pfam" id="PF13424">
    <property type="entry name" value="TPR_12"/>
    <property type="match status" value="1"/>
</dbReference>
<dbReference type="Proteomes" id="UP000800040">
    <property type="component" value="Unassembled WGS sequence"/>
</dbReference>
<protein>
    <recommendedName>
        <fullName evidence="3">Kinesin light chain</fullName>
    </recommendedName>
</protein>
<sequence>MGNFGDAKMLATKAMKARKKVLGKEHEDTLWSVAMVGLAYNLGGRWDEAEKLFVQVIETRKTKLGADHPDTLTSMANLGVTY</sequence>
<feature type="non-terminal residue" evidence="1">
    <location>
        <position position="82"/>
    </location>
</feature>
<dbReference type="Gene3D" id="1.25.40.10">
    <property type="entry name" value="Tetratricopeptide repeat domain"/>
    <property type="match status" value="1"/>
</dbReference>
<evidence type="ECO:0000313" key="1">
    <source>
        <dbReference type="EMBL" id="KAF1833434.1"/>
    </source>
</evidence>
<dbReference type="OrthoDB" id="5986190at2759"/>
<dbReference type="EMBL" id="ML975318">
    <property type="protein sequence ID" value="KAF1833434.1"/>
    <property type="molecule type" value="Genomic_DNA"/>
</dbReference>
<dbReference type="InterPro" id="IPR011990">
    <property type="entry name" value="TPR-like_helical_dom_sf"/>
</dbReference>